<dbReference type="GO" id="GO:0006567">
    <property type="term" value="P:L-threonine catabolic process"/>
    <property type="evidence" value="ECO:0007669"/>
    <property type="project" value="TreeGrafter"/>
</dbReference>
<evidence type="ECO:0000256" key="15">
    <source>
        <dbReference type="PIRSR" id="PIRSR038945-2"/>
    </source>
</evidence>
<dbReference type="OrthoDB" id="9778118at2"/>
<dbReference type="GO" id="GO:0004795">
    <property type="term" value="F:threonine synthase activity"/>
    <property type="evidence" value="ECO:0007669"/>
    <property type="project" value="UniProtKB-UniRule"/>
</dbReference>
<dbReference type="GO" id="GO:0009097">
    <property type="term" value="P:isoleucine biosynthetic process"/>
    <property type="evidence" value="ECO:0007669"/>
    <property type="project" value="TreeGrafter"/>
</dbReference>
<feature type="binding site" evidence="14">
    <location>
        <begin position="259"/>
        <end position="263"/>
    </location>
    <ligand>
        <name>pyridoxal 5'-phosphate</name>
        <dbReference type="ChEBI" id="CHEBI:597326"/>
    </ligand>
</feature>
<dbReference type="UniPathway" id="UPA00050">
    <property type="reaction ID" value="UER00065"/>
</dbReference>
<dbReference type="CDD" id="cd01563">
    <property type="entry name" value="Thr-synth_1"/>
    <property type="match status" value="1"/>
</dbReference>
<evidence type="ECO:0000313" key="19">
    <source>
        <dbReference type="Proteomes" id="UP000322530"/>
    </source>
</evidence>
<comment type="catalytic activity">
    <reaction evidence="11 13">
        <text>O-phospho-L-homoserine + H2O = L-threonine + phosphate</text>
        <dbReference type="Rhea" id="RHEA:10840"/>
        <dbReference type="ChEBI" id="CHEBI:15377"/>
        <dbReference type="ChEBI" id="CHEBI:43474"/>
        <dbReference type="ChEBI" id="CHEBI:57590"/>
        <dbReference type="ChEBI" id="CHEBI:57926"/>
        <dbReference type="EC" id="4.2.3.1"/>
    </reaction>
</comment>
<dbReference type="Proteomes" id="UP000322530">
    <property type="component" value="Unassembled WGS sequence"/>
</dbReference>
<evidence type="ECO:0000256" key="7">
    <source>
        <dbReference type="ARBA" id="ARBA00022605"/>
    </source>
</evidence>
<evidence type="ECO:0000256" key="6">
    <source>
        <dbReference type="ARBA" id="ARBA00018679"/>
    </source>
</evidence>
<evidence type="ECO:0000256" key="8">
    <source>
        <dbReference type="ARBA" id="ARBA00022697"/>
    </source>
</evidence>
<dbReference type="GO" id="GO:0009088">
    <property type="term" value="P:threonine biosynthetic process"/>
    <property type="evidence" value="ECO:0007669"/>
    <property type="project" value="UniProtKB-UniRule"/>
</dbReference>
<comment type="cofactor">
    <cofactor evidence="1 13 14">
        <name>pyridoxal 5'-phosphate</name>
        <dbReference type="ChEBI" id="CHEBI:597326"/>
    </cofactor>
</comment>
<dbReference type="GO" id="GO:0003941">
    <property type="term" value="F:L-serine ammonia-lyase activity"/>
    <property type="evidence" value="ECO:0007669"/>
    <property type="project" value="TreeGrafter"/>
</dbReference>
<sequence>MDFHLPQQGNPVKPNPAALRYGLGPEVDGGTPTAGSPWRQVFDERAANPPIWSISSDKMLLDNSGVWRYRELILPAPERFVVTRPEGNTGLYPVGIENTASGRAGHRQIGAYAGLERFFLKHEGENPTGSFKDRGMTVGVTMANMLGAKAVACASTGNTSASLASYAAQAGLEGIVFLPAGNVSAGKLAQSLAYGARTVQIDGDFDDAMRLVEQVCNELGIYLLNSLNPFRVEGQKAIGFEILQQLDWQAPDWLVLPAGNLGNTSAIGKAFRQAYNLSLISHMPRIASIQAAGANPFYKSFKQGFAQRESVQADTVATAIRIGNPVSYTRARRVIEESDGIVEQVTDEEILAAKAVIDRAGIGCEPASATTLAGVRKLVAQGIIKRDEQVVGILTGNLLKDSKTGIPQTVAGGSVKATIEAVRSVLL</sequence>
<dbReference type="InterPro" id="IPR050147">
    <property type="entry name" value="Ser/Thr_Dehydratase"/>
</dbReference>
<dbReference type="InterPro" id="IPR036052">
    <property type="entry name" value="TrpB-like_PALP_sf"/>
</dbReference>
<comment type="function">
    <text evidence="2 13">Catalyzes the gamma-elimination of phosphate from L-phosphohomoserine and the beta-addition of water to produce L-threonine.</text>
</comment>
<evidence type="ECO:0000256" key="14">
    <source>
        <dbReference type="PIRSR" id="PIRSR038945-1"/>
    </source>
</evidence>
<evidence type="ECO:0000259" key="17">
    <source>
        <dbReference type="Pfam" id="PF00291"/>
    </source>
</evidence>
<evidence type="ECO:0000256" key="16">
    <source>
        <dbReference type="SAM" id="MobiDB-lite"/>
    </source>
</evidence>
<dbReference type="EMBL" id="BIXY01000027">
    <property type="protein sequence ID" value="GCF08626.1"/>
    <property type="molecule type" value="Genomic_DNA"/>
</dbReference>
<evidence type="ECO:0000256" key="4">
    <source>
        <dbReference type="ARBA" id="ARBA00005517"/>
    </source>
</evidence>
<dbReference type="InterPro" id="IPR026260">
    <property type="entry name" value="Thr_Synthase_bac/arc"/>
</dbReference>
<evidence type="ECO:0000256" key="12">
    <source>
        <dbReference type="NCBIfam" id="TIGR00260"/>
    </source>
</evidence>
<feature type="modified residue" description="N6-(pyridoxal phosphate)lysine" evidence="15">
    <location>
        <position position="132"/>
    </location>
</feature>
<evidence type="ECO:0000256" key="9">
    <source>
        <dbReference type="ARBA" id="ARBA00022898"/>
    </source>
</evidence>
<evidence type="ECO:0000256" key="2">
    <source>
        <dbReference type="ARBA" id="ARBA00003648"/>
    </source>
</evidence>
<dbReference type="NCBIfam" id="TIGR00260">
    <property type="entry name" value="thrC"/>
    <property type="match status" value="1"/>
</dbReference>
<dbReference type="Gene3D" id="3.40.50.1100">
    <property type="match status" value="2"/>
</dbReference>
<evidence type="ECO:0000313" key="18">
    <source>
        <dbReference type="EMBL" id="GCF08626.1"/>
    </source>
</evidence>
<evidence type="ECO:0000256" key="1">
    <source>
        <dbReference type="ARBA" id="ARBA00001933"/>
    </source>
</evidence>
<dbReference type="GO" id="GO:0004794">
    <property type="term" value="F:threonine deaminase activity"/>
    <property type="evidence" value="ECO:0007669"/>
    <property type="project" value="TreeGrafter"/>
</dbReference>
<comment type="similarity">
    <text evidence="4 13">Belongs to the threonine synthase family.</text>
</comment>
<dbReference type="EC" id="4.2.3.1" evidence="5 12"/>
<dbReference type="GO" id="GO:0030170">
    <property type="term" value="F:pyridoxal phosphate binding"/>
    <property type="evidence" value="ECO:0007669"/>
    <property type="project" value="InterPro"/>
</dbReference>
<proteinExistence type="inferred from homology"/>
<dbReference type="PROSITE" id="PS00165">
    <property type="entry name" value="DEHYDRATASE_SER_THR"/>
    <property type="match status" value="1"/>
</dbReference>
<dbReference type="AlphaFoldDB" id="A0A5A5TBV1"/>
<keyword evidence="7 13" id="KW-0028">Amino-acid biosynthesis</keyword>
<dbReference type="SUPFAM" id="SSF53686">
    <property type="entry name" value="Tryptophan synthase beta subunit-like PLP-dependent enzymes"/>
    <property type="match status" value="1"/>
</dbReference>
<dbReference type="InterPro" id="IPR001926">
    <property type="entry name" value="TrpB-like_PALP"/>
</dbReference>
<evidence type="ECO:0000256" key="5">
    <source>
        <dbReference type="ARBA" id="ARBA00013028"/>
    </source>
</evidence>
<evidence type="ECO:0000256" key="13">
    <source>
        <dbReference type="PIRNR" id="PIRNR038945"/>
    </source>
</evidence>
<accession>A0A5A5TBV1</accession>
<name>A0A5A5TBV1_9CHLR</name>
<protein>
    <recommendedName>
        <fullName evidence="6 12">Threonine synthase</fullName>
        <ecNumber evidence="5 12">4.2.3.1</ecNumber>
    </recommendedName>
</protein>
<organism evidence="18 19">
    <name type="scientific">Dictyobacter arantiisoli</name>
    <dbReference type="NCBI Taxonomy" id="2014874"/>
    <lineage>
        <taxon>Bacteria</taxon>
        <taxon>Bacillati</taxon>
        <taxon>Chloroflexota</taxon>
        <taxon>Ktedonobacteria</taxon>
        <taxon>Ktedonobacterales</taxon>
        <taxon>Dictyobacteraceae</taxon>
        <taxon>Dictyobacter</taxon>
    </lineage>
</organism>
<dbReference type="GO" id="GO:0006565">
    <property type="term" value="P:L-serine catabolic process"/>
    <property type="evidence" value="ECO:0007669"/>
    <property type="project" value="TreeGrafter"/>
</dbReference>
<dbReference type="InterPro" id="IPR000634">
    <property type="entry name" value="Ser/Thr_deHydtase_PyrdxlP-BS"/>
</dbReference>
<feature type="binding site" evidence="14">
    <location>
        <position position="158"/>
    </location>
    <ligand>
        <name>pyridoxal 5'-phosphate</name>
        <dbReference type="ChEBI" id="CHEBI:597326"/>
    </ligand>
</feature>
<feature type="binding site" evidence="14">
    <location>
        <position position="395"/>
    </location>
    <ligand>
        <name>pyridoxal 5'-phosphate</name>
        <dbReference type="ChEBI" id="CHEBI:597326"/>
    </ligand>
</feature>
<dbReference type="InterPro" id="IPR004450">
    <property type="entry name" value="Thr_synthase-like"/>
</dbReference>
<feature type="domain" description="Tryptophan synthase beta chain-like PALP" evidence="17">
    <location>
        <begin position="113"/>
        <end position="396"/>
    </location>
</feature>
<keyword evidence="8 13" id="KW-0791">Threonine biosynthesis</keyword>
<keyword evidence="19" id="KW-1185">Reference proteome</keyword>
<evidence type="ECO:0000256" key="3">
    <source>
        <dbReference type="ARBA" id="ARBA00004979"/>
    </source>
</evidence>
<dbReference type="PIRSF" id="PIRSF038945">
    <property type="entry name" value="Thr_synthase"/>
    <property type="match status" value="1"/>
</dbReference>
<comment type="pathway">
    <text evidence="3 13">Amino-acid biosynthesis; L-threonine biosynthesis; L-threonine from L-aspartate: step 5/5.</text>
</comment>
<reference evidence="18 19" key="1">
    <citation type="submission" date="2019-01" db="EMBL/GenBank/DDBJ databases">
        <title>Draft genome sequence of Dictyobacter sp. Uno17.</title>
        <authorList>
            <person name="Wang C.M."/>
            <person name="Zheng Y."/>
            <person name="Sakai Y."/>
            <person name="Abe K."/>
            <person name="Yokota A."/>
            <person name="Yabe S."/>
        </authorList>
    </citation>
    <scope>NUCLEOTIDE SEQUENCE [LARGE SCALE GENOMIC DNA]</scope>
    <source>
        <strain evidence="18 19">Uno17</strain>
    </source>
</reference>
<keyword evidence="10 13" id="KW-0456">Lyase</keyword>
<evidence type="ECO:0000256" key="10">
    <source>
        <dbReference type="ARBA" id="ARBA00023239"/>
    </source>
</evidence>
<dbReference type="Pfam" id="PF00291">
    <property type="entry name" value="PALP"/>
    <property type="match status" value="1"/>
</dbReference>
<dbReference type="FunFam" id="3.40.50.1100:FF:000013">
    <property type="entry name" value="Threonine synthase"/>
    <property type="match status" value="1"/>
</dbReference>
<dbReference type="PANTHER" id="PTHR48078:SF6">
    <property type="entry name" value="L-THREONINE DEHYDRATASE CATABOLIC TDCB"/>
    <property type="match status" value="1"/>
</dbReference>
<comment type="caution">
    <text evidence="18">The sequence shown here is derived from an EMBL/GenBank/DDBJ whole genome shotgun (WGS) entry which is preliminary data.</text>
</comment>
<dbReference type="PANTHER" id="PTHR48078">
    <property type="entry name" value="THREONINE DEHYDRATASE, MITOCHONDRIAL-RELATED"/>
    <property type="match status" value="1"/>
</dbReference>
<feature type="region of interest" description="Disordered" evidence="16">
    <location>
        <begin position="1"/>
        <end position="33"/>
    </location>
</feature>
<gene>
    <name evidence="18" type="ORF">KDI_21900</name>
</gene>
<keyword evidence="9 13" id="KW-0663">Pyridoxal phosphate</keyword>
<evidence type="ECO:0000256" key="11">
    <source>
        <dbReference type="ARBA" id="ARBA00049144"/>
    </source>
</evidence>